<name>A0ABX9NNI7_9GAMM</name>
<dbReference type="Pfam" id="PF11185">
    <property type="entry name" value="DUF2971"/>
    <property type="match status" value="1"/>
</dbReference>
<dbReference type="InterPro" id="IPR021352">
    <property type="entry name" value="DUF2971"/>
</dbReference>
<proteinExistence type="predicted"/>
<evidence type="ECO:0000313" key="1">
    <source>
        <dbReference type="EMBL" id="RJL69559.1"/>
    </source>
</evidence>
<sequence length="371" mass="43200">MYLFKYYRPDFFFDKAIRYNELYFSARAQLNDPNDLNIDYRFDSNLKLWDFLLRSPCEYSYKDLTHILDFSDLKIHKVLNKLFKGKRIKGDLESLDALFDAHTNEILGILSECLLPLKEIDTVFYRNELDPKQFLAKQCEIGIKERLYKKIIPAVFSVSFSSKALERMMWAHYAAGFSGCVMIYSAQEFTSPIKNIRMQLKDNLLSNNPVSFPVKPITYSNQSKEISILDPTSNIFELILTKNKFWKYESEYRMFVPEGNMGTGGERNIKDSVNRNAGHVFHHETSVMQGIIFGPRMSKLKKEEIWQIIKSNMMNTNAKLFYFFDAELTQSGKINISNGQVAQKTHGYDLYKTPLTQPELIDAMNMLGIVR</sequence>
<gene>
    <name evidence="1" type="ORF">D5077_15410</name>
</gene>
<reference evidence="1 2" key="1">
    <citation type="submission" date="2018-09" db="EMBL/GenBank/DDBJ databases">
        <title>Phylogenetic diversity of Pectobacterium and Dickeya strains causing blackleg disease of potato in Morocco.</title>
        <authorList>
            <person name="Oulghazi S."/>
            <person name="Moumni M."/>
            <person name="Faure D."/>
        </authorList>
    </citation>
    <scope>NUCLEOTIDE SEQUENCE [LARGE SCALE GENOMIC DNA]</scope>
    <source>
        <strain evidence="1 2">S4.16.03.LID</strain>
    </source>
</reference>
<keyword evidence="2" id="KW-1185">Reference proteome</keyword>
<accession>A0ABX9NNI7</accession>
<dbReference type="EMBL" id="QZDO01000054">
    <property type="protein sequence ID" value="RJL69559.1"/>
    <property type="molecule type" value="Genomic_DNA"/>
</dbReference>
<dbReference type="RefSeq" id="WP_024108972.1">
    <property type="nucleotide sequence ID" value="NZ_CP031560.1"/>
</dbReference>
<dbReference type="Proteomes" id="UP000266633">
    <property type="component" value="Unassembled WGS sequence"/>
</dbReference>
<comment type="caution">
    <text evidence="1">The sequence shown here is derived from an EMBL/GenBank/DDBJ whole genome shotgun (WGS) entry which is preliminary data.</text>
</comment>
<protein>
    <submittedName>
        <fullName evidence="1">DUF2971 domain-containing protein</fullName>
    </submittedName>
</protein>
<organism evidence="1 2">
    <name type="scientific">Dickeya dianthicola</name>
    <dbReference type="NCBI Taxonomy" id="204039"/>
    <lineage>
        <taxon>Bacteria</taxon>
        <taxon>Pseudomonadati</taxon>
        <taxon>Pseudomonadota</taxon>
        <taxon>Gammaproteobacteria</taxon>
        <taxon>Enterobacterales</taxon>
        <taxon>Pectobacteriaceae</taxon>
        <taxon>Dickeya</taxon>
    </lineage>
</organism>
<evidence type="ECO:0000313" key="2">
    <source>
        <dbReference type="Proteomes" id="UP000266633"/>
    </source>
</evidence>
<dbReference type="GeneID" id="49322725"/>